<protein>
    <submittedName>
        <fullName evidence="2">Uncharacterized protein</fullName>
    </submittedName>
</protein>
<name>A0A7J7TXM2_PIPKU</name>
<dbReference type="Proteomes" id="UP000558488">
    <property type="component" value="Unassembled WGS sequence"/>
</dbReference>
<proteinExistence type="predicted"/>
<comment type="caution">
    <text evidence="2">The sequence shown here is derived from an EMBL/GenBank/DDBJ whole genome shotgun (WGS) entry which is preliminary data.</text>
</comment>
<accession>A0A7J7TXM2</accession>
<sequence>MSRGFLMKRAGVLRRSPPTSERNVSPCSMLNLWRKGTWLVVSHQAHSFSSTNICAMSSFSQAQQEPRRGPAPARGLMETLQCISTDGCHMYANEKQIEFGVPSHQLSYQGSLPQQQKDCCYTANLSPQINYNEHINHHLFVVQRKISCFSSSPVKRRCPAL</sequence>
<keyword evidence="3" id="KW-1185">Reference proteome</keyword>
<reference evidence="2 3" key="1">
    <citation type="journal article" date="2020" name="Nature">
        <title>Six reference-quality genomes reveal evolution of bat adaptations.</title>
        <authorList>
            <person name="Jebb D."/>
            <person name="Huang Z."/>
            <person name="Pippel M."/>
            <person name="Hughes G.M."/>
            <person name="Lavrichenko K."/>
            <person name="Devanna P."/>
            <person name="Winkler S."/>
            <person name="Jermiin L.S."/>
            <person name="Skirmuntt E.C."/>
            <person name="Katzourakis A."/>
            <person name="Burkitt-Gray L."/>
            <person name="Ray D.A."/>
            <person name="Sullivan K.A.M."/>
            <person name="Roscito J.G."/>
            <person name="Kirilenko B.M."/>
            <person name="Davalos L.M."/>
            <person name="Corthals A.P."/>
            <person name="Power M.L."/>
            <person name="Jones G."/>
            <person name="Ransome R.D."/>
            <person name="Dechmann D.K.N."/>
            <person name="Locatelli A.G."/>
            <person name="Puechmaille S.J."/>
            <person name="Fedrigo O."/>
            <person name="Jarvis E.D."/>
            <person name="Hiller M."/>
            <person name="Vernes S.C."/>
            <person name="Myers E.W."/>
            <person name="Teeling E.C."/>
        </authorList>
    </citation>
    <scope>NUCLEOTIDE SEQUENCE [LARGE SCALE GENOMIC DNA]</scope>
    <source>
        <strain evidence="2">MPipKuh1</strain>
        <tissue evidence="2">Flight muscle</tissue>
    </source>
</reference>
<feature type="region of interest" description="Disordered" evidence="1">
    <location>
        <begin position="1"/>
        <end position="22"/>
    </location>
</feature>
<dbReference type="AlphaFoldDB" id="A0A7J7TXM2"/>
<organism evidence="2 3">
    <name type="scientific">Pipistrellus kuhlii</name>
    <name type="common">Kuhl's pipistrelle</name>
    <dbReference type="NCBI Taxonomy" id="59472"/>
    <lineage>
        <taxon>Eukaryota</taxon>
        <taxon>Metazoa</taxon>
        <taxon>Chordata</taxon>
        <taxon>Craniata</taxon>
        <taxon>Vertebrata</taxon>
        <taxon>Euteleostomi</taxon>
        <taxon>Mammalia</taxon>
        <taxon>Eutheria</taxon>
        <taxon>Laurasiatheria</taxon>
        <taxon>Chiroptera</taxon>
        <taxon>Yangochiroptera</taxon>
        <taxon>Vespertilionidae</taxon>
        <taxon>Pipistrellus</taxon>
    </lineage>
</organism>
<dbReference type="EMBL" id="JACAGB010000023">
    <property type="protein sequence ID" value="KAF6305315.1"/>
    <property type="molecule type" value="Genomic_DNA"/>
</dbReference>
<evidence type="ECO:0000256" key="1">
    <source>
        <dbReference type="SAM" id="MobiDB-lite"/>
    </source>
</evidence>
<gene>
    <name evidence="2" type="ORF">mPipKuh1_009206</name>
</gene>
<evidence type="ECO:0000313" key="2">
    <source>
        <dbReference type="EMBL" id="KAF6305315.1"/>
    </source>
</evidence>
<evidence type="ECO:0000313" key="3">
    <source>
        <dbReference type="Proteomes" id="UP000558488"/>
    </source>
</evidence>